<feature type="chain" id="PRO_5046061696" description="Big-1 domain-containing protein" evidence="1">
    <location>
        <begin position="29"/>
        <end position="425"/>
    </location>
</feature>
<organism evidence="2 3">
    <name type="scientific">Kitasatospora kazusensis</name>
    <dbReference type="NCBI Taxonomy" id="407974"/>
    <lineage>
        <taxon>Bacteria</taxon>
        <taxon>Bacillati</taxon>
        <taxon>Actinomycetota</taxon>
        <taxon>Actinomycetes</taxon>
        <taxon>Kitasatosporales</taxon>
        <taxon>Streptomycetaceae</taxon>
        <taxon>Kitasatospora</taxon>
    </lineage>
</organism>
<evidence type="ECO:0000256" key="1">
    <source>
        <dbReference type="SAM" id="SignalP"/>
    </source>
</evidence>
<protein>
    <recommendedName>
        <fullName evidence="4">Big-1 domain-containing protein</fullName>
    </recommendedName>
</protein>
<sequence>MRISRTHGLIALAVATAAVLPAAPLAAAAPAASSVSRASTYFSVSNYRVLDTRVGNGATGPSGPGSVVRLDIAKKLGLSNGTIPTAVVLNLTVVDPTAGTFVSAYPTGGERPTVSNVNVAPGPGVTTNRATVQVSKDGYVDVYNHAGTTDLVADIQGFYTGVGENGTLTGSTYIPGEPTRLLDTRTDTGGLPGKVGPGEQIVADVSGALNPDTTDTDLVLQLTATNASAPSFVTAYAATLNYLPNTSDLNFAAGQSVTNLAFVDVDKKGLALYNHSGSTDLVMDYVGAFEHHRDAGSPGASGLFLPAAPTRVLDTRSGNGAPATRVGADQAIRVKVSDLPGAPAPDKLGAVVLNLTATNASEGSYVTAYAADGSPRPGTSNLNFTAGRNTAAMAIVPVSQDGYVNLYNHSGSVDLIADVQGYYTY</sequence>
<dbReference type="EMBL" id="BAAANT010000010">
    <property type="protein sequence ID" value="GAA2140066.1"/>
    <property type="molecule type" value="Genomic_DNA"/>
</dbReference>
<evidence type="ECO:0000313" key="3">
    <source>
        <dbReference type="Proteomes" id="UP001422759"/>
    </source>
</evidence>
<feature type="signal peptide" evidence="1">
    <location>
        <begin position="1"/>
        <end position="28"/>
    </location>
</feature>
<reference evidence="3" key="1">
    <citation type="journal article" date="2019" name="Int. J. Syst. Evol. Microbiol.">
        <title>The Global Catalogue of Microorganisms (GCM) 10K type strain sequencing project: providing services to taxonomists for standard genome sequencing and annotation.</title>
        <authorList>
            <consortium name="The Broad Institute Genomics Platform"/>
            <consortium name="The Broad Institute Genome Sequencing Center for Infectious Disease"/>
            <person name="Wu L."/>
            <person name="Ma J."/>
        </authorList>
    </citation>
    <scope>NUCLEOTIDE SEQUENCE [LARGE SCALE GENOMIC DNA]</scope>
    <source>
        <strain evidence="3">JCM 14560</strain>
    </source>
</reference>
<name>A0ABP5L0L0_9ACTN</name>
<gene>
    <name evidence="2" type="ORF">GCM10009760_22930</name>
</gene>
<keyword evidence="1" id="KW-0732">Signal</keyword>
<keyword evidence="3" id="KW-1185">Reference proteome</keyword>
<evidence type="ECO:0000313" key="2">
    <source>
        <dbReference type="EMBL" id="GAA2140066.1"/>
    </source>
</evidence>
<proteinExistence type="predicted"/>
<dbReference type="RefSeq" id="WP_344463611.1">
    <property type="nucleotide sequence ID" value="NZ_BAAANT010000010.1"/>
</dbReference>
<comment type="caution">
    <text evidence="2">The sequence shown here is derived from an EMBL/GenBank/DDBJ whole genome shotgun (WGS) entry which is preliminary data.</text>
</comment>
<dbReference type="Proteomes" id="UP001422759">
    <property type="component" value="Unassembled WGS sequence"/>
</dbReference>
<accession>A0ABP5L0L0</accession>
<evidence type="ECO:0008006" key="4">
    <source>
        <dbReference type="Google" id="ProtNLM"/>
    </source>
</evidence>